<dbReference type="CDD" id="cd00332">
    <property type="entry name" value="PAL-HAL"/>
    <property type="match status" value="1"/>
</dbReference>
<dbReference type="InterPro" id="IPR001106">
    <property type="entry name" value="Aromatic_Lyase"/>
</dbReference>
<sequence length="561" mass="61465">MLVFGIRKISQVQFFILTLLLYSQSVYSFQTEALILTGSNLTINDIVNVARKGQPIKIDGNAAIRVEKSHQLLLLATEKNLPIYGLNRGVGLNKDKTIFHGSILSSEAKKLSEQFNLKNLHATSASVGHIAPIDEVRAAMLVRLNTLLLGHAGVQPAVIDRFAAFLNKGITPLFPSGGTIGEGDITLLAQIGLAMIGEGEVLYLNKKMRASEALKLAGLQPLNLYAKDALALFSSNAYAAAAGALTVFDLRKLLDKYDLLTALSLEGLNGNIAPFMEPVQKLRPYSGQQKSAKNVLKNLTGSYLFSLSPTRALQDPLSFRTESQVNGAARDVLDILEKNLYLQINSSDDNPAVILDIIPDANSSAQEKIYYISDNQLTGAVIPTANFDPIPWVLNFQELNIALSHLSASSTQRTIKLSTPRFTHLSRFLSPNQTTIAFGAIQKPLIYLNDSIQELGKSIQAVNYPVAGEIEDVATNSLLAIEKTKQILTNLYAVMGIELMHASQAIDLRKIKDPQLSLGANTLQLFLEFRKQVPFLNEDRILTPDIEKASTFIRNYEPIIP</sequence>
<gene>
    <name evidence="1" type="primary">hutH</name>
    <name evidence="1" type="ORF">Lmac_0589</name>
</gene>
<organism evidence="1 2">
    <name type="scientific">Legionella maceachernii</name>
    <dbReference type="NCBI Taxonomy" id="466"/>
    <lineage>
        <taxon>Bacteria</taxon>
        <taxon>Pseudomonadati</taxon>
        <taxon>Pseudomonadota</taxon>
        <taxon>Gammaproteobacteria</taxon>
        <taxon>Legionellales</taxon>
        <taxon>Legionellaceae</taxon>
        <taxon>Legionella</taxon>
    </lineage>
</organism>
<comment type="caution">
    <text evidence="1">The sequence shown here is derived from an EMBL/GenBank/DDBJ whole genome shotgun (WGS) entry which is preliminary data.</text>
</comment>
<keyword evidence="1" id="KW-0456">Lyase</keyword>
<dbReference type="GO" id="GO:0016841">
    <property type="term" value="F:ammonia-lyase activity"/>
    <property type="evidence" value="ECO:0007669"/>
    <property type="project" value="UniProtKB-ARBA"/>
</dbReference>
<dbReference type="PATRIC" id="fig|466.6.peg.630"/>
<dbReference type="Pfam" id="PF00221">
    <property type="entry name" value="Lyase_aromatic"/>
    <property type="match status" value="1"/>
</dbReference>
<dbReference type="OrthoDB" id="9806955at2"/>
<dbReference type="STRING" id="466.Lmac_0589"/>
<dbReference type="EMBL" id="LNYL01000015">
    <property type="protein sequence ID" value="KTD30508.1"/>
    <property type="molecule type" value="Genomic_DNA"/>
</dbReference>
<dbReference type="Gene3D" id="1.10.275.10">
    <property type="entry name" value="Fumarase/aspartase (N-terminal domain)"/>
    <property type="match status" value="1"/>
</dbReference>
<dbReference type="AlphaFoldDB" id="A0A0W0WDX4"/>
<protein>
    <submittedName>
        <fullName evidence="1">Histidine ammonia-lyase (Histidase)</fullName>
    </submittedName>
</protein>
<evidence type="ECO:0000313" key="2">
    <source>
        <dbReference type="Proteomes" id="UP000054908"/>
    </source>
</evidence>
<accession>A0A0W0WDX4</accession>
<name>A0A0W0WDX4_9GAMM</name>
<evidence type="ECO:0000313" key="1">
    <source>
        <dbReference type="EMBL" id="KTD30508.1"/>
    </source>
</evidence>
<reference evidence="1 2" key="1">
    <citation type="submission" date="2015-11" db="EMBL/GenBank/DDBJ databases">
        <title>Genomic analysis of 38 Legionella species identifies large and diverse effector repertoires.</title>
        <authorList>
            <person name="Burstein D."/>
            <person name="Amaro F."/>
            <person name="Zusman T."/>
            <person name="Lifshitz Z."/>
            <person name="Cohen O."/>
            <person name="Gilbert J.A."/>
            <person name="Pupko T."/>
            <person name="Shuman H.A."/>
            <person name="Segal G."/>
        </authorList>
    </citation>
    <scope>NUCLEOTIDE SEQUENCE [LARGE SCALE GENOMIC DNA]</scope>
    <source>
        <strain evidence="1 2">PX-1-G2-E2</strain>
    </source>
</reference>
<dbReference type="PANTHER" id="PTHR10362">
    <property type="entry name" value="HISTIDINE AMMONIA-LYASE"/>
    <property type="match status" value="1"/>
</dbReference>
<dbReference type="InterPro" id="IPR024083">
    <property type="entry name" value="Fumarase/histidase_N"/>
</dbReference>
<keyword evidence="2" id="KW-1185">Reference proteome</keyword>
<dbReference type="Proteomes" id="UP000054908">
    <property type="component" value="Unassembled WGS sequence"/>
</dbReference>
<proteinExistence type="predicted"/>
<dbReference type="InterPro" id="IPR008948">
    <property type="entry name" value="L-Aspartase-like"/>
</dbReference>
<dbReference type="Gene3D" id="1.20.200.10">
    <property type="entry name" value="Fumarase/aspartase (Central domain)"/>
    <property type="match status" value="1"/>
</dbReference>
<dbReference type="SUPFAM" id="SSF48557">
    <property type="entry name" value="L-aspartase-like"/>
    <property type="match status" value="1"/>
</dbReference>
<dbReference type="RefSeq" id="WP_058451413.1">
    <property type="nucleotide sequence ID" value="NZ_CAAAIB010000014.1"/>
</dbReference>